<protein>
    <submittedName>
        <fullName evidence="2">Uncharacterized protein</fullName>
    </submittedName>
</protein>
<dbReference type="AlphaFoldDB" id="A0A1R4IVB6"/>
<organism evidence="2 3">
    <name type="scientific">Micrococcus lylae</name>
    <dbReference type="NCBI Taxonomy" id="1273"/>
    <lineage>
        <taxon>Bacteria</taxon>
        <taxon>Bacillati</taxon>
        <taxon>Actinomycetota</taxon>
        <taxon>Actinomycetes</taxon>
        <taxon>Micrococcales</taxon>
        <taxon>Micrococcaceae</taxon>
        <taxon>Micrococcus</taxon>
    </lineage>
</organism>
<name>A0A1R4IVB6_9MICC</name>
<evidence type="ECO:0000256" key="1">
    <source>
        <dbReference type="SAM" id="Phobius"/>
    </source>
</evidence>
<dbReference type="EMBL" id="FUKP01000030">
    <property type="protein sequence ID" value="SJN23831.1"/>
    <property type="molecule type" value="Genomic_DNA"/>
</dbReference>
<evidence type="ECO:0000313" key="3">
    <source>
        <dbReference type="Proteomes" id="UP000196230"/>
    </source>
</evidence>
<evidence type="ECO:0000313" key="2">
    <source>
        <dbReference type="EMBL" id="SJN23831.1"/>
    </source>
</evidence>
<keyword evidence="1" id="KW-1133">Transmembrane helix</keyword>
<dbReference type="Proteomes" id="UP000196230">
    <property type="component" value="Unassembled WGS sequence"/>
</dbReference>
<keyword evidence="1" id="KW-0812">Transmembrane</keyword>
<accession>A0A1R4IVB6</accession>
<keyword evidence="1" id="KW-0472">Membrane</keyword>
<reference evidence="2 3" key="1">
    <citation type="submission" date="2017-02" db="EMBL/GenBank/DDBJ databases">
        <authorList>
            <person name="Peterson S.W."/>
        </authorList>
    </citation>
    <scope>NUCLEOTIDE SEQUENCE [LARGE SCALE GENOMIC DNA]</scope>
    <source>
        <strain evidence="2 3">2B3F</strain>
    </source>
</reference>
<proteinExistence type="predicted"/>
<sequence length="38" mass="3877">MDNLLALEIFFLGLVGLASLGMAGVAALVIGGLFKGQR</sequence>
<feature type="transmembrane region" description="Helical" evidence="1">
    <location>
        <begin position="6"/>
        <end position="34"/>
    </location>
</feature>
<gene>
    <name evidence="2" type="ORF">FM125_04800</name>
</gene>